<dbReference type="Gene3D" id="3.30.70.1450">
    <property type="entry name" value="Regulator of K+ conductance, C-terminal domain"/>
    <property type="match status" value="2"/>
</dbReference>
<feature type="compositionally biased region" description="Acidic residues" evidence="7">
    <location>
        <begin position="332"/>
        <end position="341"/>
    </location>
</feature>
<reference evidence="10 11" key="1">
    <citation type="submission" date="2019-03" db="EMBL/GenBank/DDBJ databases">
        <title>Genomic Encyclopedia of Type Strains, Phase IV (KMG-IV): sequencing the most valuable type-strain genomes for metagenomic binning, comparative biology and taxonomic classification.</title>
        <authorList>
            <person name="Goeker M."/>
        </authorList>
    </citation>
    <scope>NUCLEOTIDE SEQUENCE [LARGE SCALE GENOMIC DNA]</scope>
    <source>
        <strain evidence="10 11">DSM 25964</strain>
    </source>
</reference>
<feature type="domain" description="RCK C-terminal" evidence="9">
    <location>
        <begin position="333"/>
        <end position="417"/>
    </location>
</feature>
<feature type="region of interest" description="Disordered" evidence="7">
    <location>
        <begin position="293"/>
        <end position="341"/>
    </location>
</feature>
<keyword evidence="11" id="KW-1185">Reference proteome</keyword>
<gene>
    <name evidence="10" type="ORF">C8D99_11366</name>
</gene>
<organism evidence="10 11">
    <name type="scientific">Aminivibrio pyruvatiphilus</name>
    <dbReference type="NCBI Taxonomy" id="1005740"/>
    <lineage>
        <taxon>Bacteria</taxon>
        <taxon>Thermotogati</taxon>
        <taxon>Synergistota</taxon>
        <taxon>Synergistia</taxon>
        <taxon>Synergistales</taxon>
        <taxon>Aminobacteriaceae</taxon>
        <taxon>Aminivibrio</taxon>
    </lineage>
</organism>
<dbReference type="SUPFAM" id="SSF116726">
    <property type="entry name" value="TrkA C-terminal domain-like"/>
    <property type="match status" value="2"/>
</dbReference>
<keyword evidence="5 8" id="KW-1133">Transmembrane helix</keyword>
<dbReference type="RefSeq" id="WP_133958023.1">
    <property type="nucleotide sequence ID" value="NZ_SORI01000013.1"/>
</dbReference>
<evidence type="ECO:0000256" key="1">
    <source>
        <dbReference type="ARBA" id="ARBA00004141"/>
    </source>
</evidence>
<protein>
    <submittedName>
        <fullName evidence="10">Di/tricarboxylate transporter</fullName>
    </submittedName>
</protein>
<feature type="transmembrane region" description="Helical" evidence="8">
    <location>
        <begin position="180"/>
        <end position="200"/>
    </location>
</feature>
<evidence type="ECO:0000256" key="7">
    <source>
        <dbReference type="SAM" id="MobiDB-lite"/>
    </source>
</evidence>
<feature type="transmembrane region" description="Helical" evidence="8">
    <location>
        <begin position="6"/>
        <end position="21"/>
    </location>
</feature>
<sequence>MNLSQVFISVIILVTMFFFLWGKFRHDVVALGALLAGVFSGLIPGDDAFAGFGHPAVITVIAVLILSRGLQTTGAVDVLARKILPAEAGPGLSILALTGLAALLSGFMNNVGALALLMPAALQTAEKQELPPGKILMPLAFGSILGGTATLIGTPPNLIISGFRDRAGLGAFSMFDFTPVGAVVAIFGVLFVGLLGWRLVPKRERTEGSGFETGAYLSEVRIPEGSSSAGKRLREVEAMLDDADAQIVGMVRGDVHVVAPKPGYALREGDILVIEADPESLASVLSSAGLRLEEDVSPGEEEKKAEERRRQSFEMYRFSPERPGSGNKEREEEGEEREESDEMLVRELVALPGSPLSGLSATDLRLRTRYGINLLALSRKGARSVNRLRTTAIRPGDVLLVQGPPEALSAFASEYDCLPLASRDIRVPKKGEALAASLVMGASVLFAALGILPAAVSFSAGALAFVLLRIVPLGSVYAAVDWPVVVLLGAMLPLAGAMADTGTADLIANFLLASVARGNPVVGLAAILAGTMILTDFMNNAATAAVMGPIAVSAAAGLGVNPDAFLMAVAIGASCAFLTPIGHQNNTLILGPGGFSFGDYWKMGLPTDLLVIAVSVPMLLLVWPL</sequence>
<dbReference type="GO" id="GO:0005886">
    <property type="term" value="C:plasma membrane"/>
    <property type="evidence" value="ECO:0007669"/>
    <property type="project" value="TreeGrafter"/>
</dbReference>
<name>A0A4R8M437_9BACT</name>
<keyword evidence="4" id="KW-0677">Repeat</keyword>
<feature type="transmembrane region" description="Helical" evidence="8">
    <location>
        <begin position="94"/>
        <end position="118"/>
    </location>
</feature>
<dbReference type="GO" id="GO:0006813">
    <property type="term" value="P:potassium ion transport"/>
    <property type="evidence" value="ECO:0007669"/>
    <property type="project" value="InterPro"/>
</dbReference>
<feature type="transmembrane region" description="Helical" evidence="8">
    <location>
        <begin position="433"/>
        <end position="456"/>
    </location>
</feature>
<feature type="transmembrane region" description="Helical" evidence="8">
    <location>
        <begin position="28"/>
        <end position="45"/>
    </location>
</feature>
<dbReference type="Proteomes" id="UP000295066">
    <property type="component" value="Unassembled WGS sequence"/>
</dbReference>
<dbReference type="EMBL" id="SORI01000013">
    <property type="protein sequence ID" value="TDY59488.1"/>
    <property type="molecule type" value="Genomic_DNA"/>
</dbReference>
<dbReference type="Pfam" id="PF02080">
    <property type="entry name" value="TrkA_C"/>
    <property type="match status" value="2"/>
</dbReference>
<keyword evidence="2" id="KW-0813">Transport</keyword>
<evidence type="ECO:0000256" key="5">
    <source>
        <dbReference type="ARBA" id="ARBA00022989"/>
    </source>
</evidence>
<feature type="domain" description="RCK C-terminal" evidence="9">
    <location>
        <begin position="204"/>
        <end position="290"/>
    </location>
</feature>
<comment type="caution">
    <text evidence="10">The sequence shown here is derived from an EMBL/GenBank/DDBJ whole genome shotgun (WGS) entry which is preliminary data.</text>
</comment>
<keyword evidence="3 8" id="KW-0812">Transmembrane</keyword>
<dbReference type="PANTHER" id="PTHR43652">
    <property type="entry name" value="BASIC AMINO ACID ANTIPORTER YFCC-RELATED"/>
    <property type="match status" value="1"/>
</dbReference>
<evidence type="ECO:0000256" key="2">
    <source>
        <dbReference type="ARBA" id="ARBA00022448"/>
    </source>
</evidence>
<evidence type="ECO:0000313" key="10">
    <source>
        <dbReference type="EMBL" id="TDY59488.1"/>
    </source>
</evidence>
<proteinExistence type="predicted"/>
<feature type="compositionally biased region" description="Basic and acidic residues" evidence="7">
    <location>
        <begin position="300"/>
        <end position="312"/>
    </location>
</feature>
<evidence type="ECO:0000256" key="4">
    <source>
        <dbReference type="ARBA" id="ARBA00022737"/>
    </source>
</evidence>
<dbReference type="AlphaFoldDB" id="A0A4R8M437"/>
<feature type="transmembrane region" description="Helical" evidence="8">
    <location>
        <begin position="476"/>
        <end position="498"/>
    </location>
</feature>
<dbReference type="PROSITE" id="PS51202">
    <property type="entry name" value="RCK_C"/>
    <property type="match status" value="2"/>
</dbReference>
<feature type="transmembrane region" description="Helical" evidence="8">
    <location>
        <begin position="510"/>
        <end position="534"/>
    </location>
</feature>
<evidence type="ECO:0000259" key="9">
    <source>
        <dbReference type="PROSITE" id="PS51202"/>
    </source>
</evidence>
<feature type="transmembrane region" description="Helical" evidence="8">
    <location>
        <begin position="565"/>
        <end position="583"/>
    </location>
</feature>
<accession>A0A4R8M437</accession>
<evidence type="ECO:0000313" key="11">
    <source>
        <dbReference type="Proteomes" id="UP000295066"/>
    </source>
</evidence>
<dbReference type="OrthoDB" id="9765532at2"/>
<dbReference type="Pfam" id="PF03600">
    <property type="entry name" value="CitMHS"/>
    <property type="match status" value="1"/>
</dbReference>
<comment type="subcellular location">
    <subcellularLocation>
        <location evidence="1">Membrane</location>
        <topology evidence="1">Multi-pass membrane protein</topology>
    </subcellularLocation>
</comment>
<feature type="transmembrane region" description="Helical" evidence="8">
    <location>
        <begin position="540"/>
        <end position="558"/>
    </location>
</feature>
<dbReference type="InterPro" id="IPR051679">
    <property type="entry name" value="DASS-Related_Transporters"/>
</dbReference>
<dbReference type="InterPro" id="IPR004680">
    <property type="entry name" value="Cit_transptr-like_dom"/>
</dbReference>
<feature type="transmembrane region" description="Helical" evidence="8">
    <location>
        <begin position="603"/>
        <end position="623"/>
    </location>
</feature>
<feature type="transmembrane region" description="Helical" evidence="8">
    <location>
        <begin position="139"/>
        <end position="160"/>
    </location>
</feature>
<dbReference type="GO" id="GO:0008324">
    <property type="term" value="F:monoatomic cation transmembrane transporter activity"/>
    <property type="evidence" value="ECO:0007669"/>
    <property type="project" value="InterPro"/>
</dbReference>
<dbReference type="InterPro" id="IPR006037">
    <property type="entry name" value="RCK_C"/>
</dbReference>
<dbReference type="PANTHER" id="PTHR43652:SF2">
    <property type="entry name" value="BASIC AMINO ACID ANTIPORTER YFCC-RELATED"/>
    <property type="match status" value="1"/>
</dbReference>
<evidence type="ECO:0000256" key="3">
    <source>
        <dbReference type="ARBA" id="ARBA00022692"/>
    </source>
</evidence>
<evidence type="ECO:0000256" key="8">
    <source>
        <dbReference type="SAM" id="Phobius"/>
    </source>
</evidence>
<evidence type="ECO:0000256" key="6">
    <source>
        <dbReference type="ARBA" id="ARBA00023136"/>
    </source>
</evidence>
<dbReference type="InterPro" id="IPR036721">
    <property type="entry name" value="RCK_C_sf"/>
</dbReference>
<keyword evidence="6 8" id="KW-0472">Membrane</keyword>